<proteinExistence type="predicted"/>
<evidence type="ECO:0000259" key="2">
    <source>
        <dbReference type="Pfam" id="PF13456"/>
    </source>
</evidence>
<accession>A0AA39SKH2</accession>
<organism evidence="3 4">
    <name type="scientific">Acer saccharum</name>
    <name type="common">Sugar maple</name>
    <dbReference type="NCBI Taxonomy" id="4024"/>
    <lineage>
        <taxon>Eukaryota</taxon>
        <taxon>Viridiplantae</taxon>
        <taxon>Streptophyta</taxon>
        <taxon>Embryophyta</taxon>
        <taxon>Tracheophyta</taxon>
        <taxon>Spermatophyta</taxon>
        <taxon>Magnoliopsida</taxon>
        <taxon>eudicotyledons</taxon>
        <taxon>Gunneridae</taxon>
        <taxon>Pentapetalae</taxon>
        <taxon>rosids</taxon>
        <taxon>malvids</taxon>
        <taxon>Sapindales</taxon>
        <taxon>Sapindaceae</taxon>
        <taxon>Hippocastanoideae</taxon>
        <taxon>Acereae</taxon>
        <taxon>Acer</taxon>
    </lineage>
</organism>
<comment type="caution">
    <text evidence="3">The sequence shown here is derived from an EMBL/GenBank/DDBJ whole genome shotgun (WGS) entry which is preliminary data.</text>
</comment>
<feature type="transmembrane region" description="Helical" evidence="1">
    <location>
        <begin position="51"/>
        <end position="72"/>
    </location>
</feature>
<dbReference type="InterPro" id="IPR002156">
    <property type="entry name" value="RNaseH_domain"/>
</dbReference>
<feature type="domain" description="RNase H type-1" evidence="2">
    <location>
        <begin position="3"/>
        <end position="52"/>
    </location>
</feature>
<name>A0AA39SKH2_ACESA</name>
<protein>
    <recommendedName>
        <fullName evidence="2">RNase H type-1 domain-containing protein</fullName>
    </recommendedName>
</protein>
<dbReference type="AlphaFoldDB" id="A0AA39SKH2"/>
<keyword evidence="1" id="KW-0472">Membrane</keyword>
<reference evidence="3" key="2">
    <citation type="submission" date="2023-06" db="EMBL/GenBank/DDBJ databases">
        <authorList>
            <person name="Swenson N.G."/>
            <person name="Wegrzyn J.L."/>
            <person name="Mcevoy S.L."/>
        </authorList>
    </citation>
    <scope>NUCLEOTIDE SEQUENCE</scope>
    <source>
        <strain evidence="3">NS2018</strain>
        <tissue evidence="3">Leaf</tissue>
    </source>
</reference>
<sequence>MRIGAVIRNCDGLVVAALSKPFADVFSAELGEYLALRESLVLAKNLGPSGVLMKLMLLLRWLVWLSMLVVLMQRC</sequence>
<reference evidence="3" key="1">
    <citation type="journal article" date="2022" name="Plant J.">
        <title>Strategies of tolerance reflected in two North American maple genomes.</title>
        <authorList>
            <person name="McEvoy S.L."/>
            <person name="Sezen U.U."/>
            <person name="Trouern-Trend A."/>
            <person name="McMahon S.M."/>
            <person name="Schaberg P.G."/>
            <person name="Yang J."/>
            <person name="Wegrzyn J.L."/>
            <person name="Swenson N.G."/>
        </authorList>
    </citation>
    <scope>NUCLEOTIDE SEQUENCE</scope>
    <source>
        <strain evidence="3">NS2018</strain>
    </source>
</reference>
<evidence type="ECO:0000256" key="1">
    <source>
        <dbReference type="SAM" id="Phobius"/>
    </source>
</evidence>
<keyword evidence="1" id="KW-0812">Transmembrane</keyword>
<evidence type="ECO:0000313" key="3">
    <source>
        <dbReference type="EMBL" id="KAK0600001.1"/>
    </source>
</evidence>
<dbReference type="Pfam" id="PF13456">
    <property type="entry name" value="RVT_3"/>
    <property type="match status" value="1"/>
</dbReference>
<dbReference type="GO" id="GO:0003676">
    <property type="term" value="F:nucleic acid binding"/>
    <property type="evidence" value="ECO:0007669"/>
    <property type="project" value="InterPro"/>
</dbReference>
<dbReference type="EMBL" id="JAUESC010000003">
    <property type="protein sequence ID" value="KAK0600001.1"/>
    <property type="molecule type" value="Genomic_DNA"/>
</dbReference>
<keyword evidence="4" id="KW-1185">Reference proteome</keyword>
<gene>
    <name evidence="3" type="ORF">LWI29_010624</name>
</gene>
<dbReference type="Proteomes" id="UP001168877">
    <property type="component" value="Unassembled WGS sequence"/>
</dbReference>
<keyword evidence="1" id="KW-1133">Transmembrane helix</keyword>
<evidence type="ECO:0000313" key="4">
    <source>
        <dbReference type="Proteomes" id="UP001168877"/>
    </source>
</evidence>
<dbReference type="GO" id="GO:0004523">
    <property type="term" value="F:RNA-DNA hybrid ribonuclease activity"/>
    <property type="evidence" value="ECO:0007669"/>
    <property type="project" value="InterPro"/>
</dbReference>